<comment type="caution">
    <text evidence="1">The sequence shown here is derived from an EMBL/GenBank/DDBJ whole genome shotgun (WGS) entry which is preliminary data.</text>
</comment>
<evidence type="ECO:0000313" key="2">
    <source>
        <dbReference type="Proteomes" id="UP000807469"/>
    </source>
</evidence>
<keyword evidence="2" id="KW-1185">Reference proteome</keyword>
<organism evidence="1 2">
    <name type="scientific">Pholiota conissans</name>
    <dbReference type="NCBI Taxonomy" id="109636"/>
    <lineage>
        <taxon>Eukaryota</taxon>
        <taxon>Fungi</taxon>
        <taxon>Dikarya</taxon>
        <taxon>Basidiomycota</taxon>
        <taxon>Agaricomycotina</taxon>
        <taxon>Agaricomycetes</taxon>
        <taxon>Agaricomycetidae</taxon>
        <taxon>Agaricales</taxon>
        <taxon>Agaricineae</taxon>
        <taxon>Strophariaceae</taxon>
        <taxon>Pholiota</taxon>
    </lineage>
</organism>
<evidence type="ECO:0000313" key="1">
    <source>
        <dbReference type="EMBL" id="KAF9470657.1"/>
    </source>
</evidence>
<name>A0A9P5YIT1_9AGAR</name>
<sequence length="148" mass="16625">MVPLDIAVTRSMVHETLRCLELLLPIVVHLILLPYSTRPLSHPCHFFSPSGSSHPFISRKPRISTNSTPRPDIPVKHVVLTPVVHMHMRDVRPIDSPIINIIRLKATPRYLDIFSCRLCLPSSMSVLGAAGLRRRHPPCKVLPSLQVV</sequence>
<accession>A0A9P5YIT1</accession>
<protein>
    <submittedName>
        <fullName evidence="1">Uncharacterized protein</fullName>
    </submittedName>
</protein>
<reference evidence="1" key="1">
    <citation type="submission" date="2020-11" db="EMBL/GenBank/DDBJ databases">
        <authorList>
            <consortium name="DOE Joint Genome Institute"/>
            <person name="Ahrendt S."/>
            <person name="Riley R."/>
            <person name="Andreopoulos W."/>
            <person name="Labutti K."/>
            <person name="Pangilinan J."/>
            <person name="Ruiz-Duenas F.J."/>
            <person name="Barrasa J.M."/>
            <person name="Sanchez-Garcia M."/>
            <person name="Camarero S."/>
            <person name="Miyauchi S."/>
            <person name="Serrano A."/>
            <person name="Linde D."/>
            <person name="Babiker R."/>
            <person name="Drula E."/>
            <person name="Ayuso-Fernandez I."/>
            <person name="Pacheco R."/>
            <person name="Padilla G."/>
            <person name="Ferreira P."/>
            <person name="Barriuso J."/>
            <person name="Kellner H."/>
            <person name="Castanera R."/>
            <person name="Alfaro M."/>
            <person name="Ramirez L."/>
            <person name="Pisabarro A.G."/>
            <person name="Kuo A."/>
            <person name="Tritt A."/>
            <person name="Lipzen A."/>
            <person name="He G."/>
            <person name="Yan M."/>
            <person name="Ng V."/>
            <person name="Cullen D."/>
            <person name="Martin F."/>
            <person name="Rosso M.-N."/>
            <person name="Henrissat B."/>
            <person name="Hibbett D."/>
            <person name="Martinez A.T."/>
            <person name="Grigoriev I.V."/>
        </authorList>
    </citation>
    <scope>NUCLEOTIDE SEQUENCE</scope>
    <source>
        <strain evidence="1">CIRM-BRFM 674</strain>
    </source>
</reference>
<dbReference type="EMBL" id="MU155890">
    <property type="protein sequence ID" value="KAF9470657.1"/>
    <property type="molecule type" value="Genomic_DNA"/>
</dbReference>
<dbReference type="Proteomes" id="UP000807469">
    <property type="component" value="Unassembled WGS sequence"/>
</dbReference>
<proteinExistence type="predicted"/>
<gene>
    <name evidence="1" type="ORF">BDN70DRAFT_888883</name>
</gene>
<dbReference type="AlphaFoldDB" id="A0A9P5YIT1"/>